<gene>
    <name evidence="1" type="ORF">METZ01_LOCUS67665</name>
</gene>
<dbReference type="EMBL" id="UINC01004504">
    <property type="protein sequence ID" value="SVA14811.1"/>
    <property type="molecule type" value="Genomic_DNA"/>
</dbReference>
<evidence type="ECO:0000313" key="1">
    <source>
        <dbReference type="EMBL" id="SVA14811.1"/>
    </source>
</evidence>
<name>A0A381TH24_9ZZZZ</name>
<reference evidence="1" key="1">
    <citation type="submission" date="2018-05" db="EMBL/GenBank/DDBJ databases">
        <authorList>
            <person name="Lanie J.A."/>
            <person name="Ng W.-L."/>
            <person name="Kazmierczak K.M."/>
            <person name="Andrzejewski T.M."/>
            <person name="Davidsen T.M."/>
            <person name="Wayne K.J."/>
            <person name="Tettelin H."/>
            <person name="Glass J.I."/>
            <person name="Rusch D."/>
            <person name="Podicherti R."/>
            <person name="Tsui H.-C.T."/>
            <person name="Winkler M.E."/>
        </authorList>
    </citation>
    <scope>NUCLEOTIDE SEQUENCE</scope>
</reference>
<organism evidence="1">
    <name type="scientific">marine metagenome</name>
    <dbReference type="NCBI Taxonomy" id="408172"/>
    <lineage>
        <taxon>unclassified sequences</taxon>
        <taxon>metagenomes</taxon>
        <taxon>ecological metagenomes</taxon>
    </lineage>
</organism>
<protein>
    <submittedName>
        <fullName evidence="1">Uncharacterized protein</fullName>
    </submittedName>
</protein>
<sequence length="40" mass="4230">MFAKEGAKIIICDVLDQGGKEVDAKVWASGGDAPPGRDQR</sequence>
<dbReference type="AlphaFoldDB" id="A0A381TH24"/>
<proteinExistence type="predicted"/>
<accession>A0A381TH24</accession>